<sequence length="278" mass="31002">IIQSSQPSSLKLTCSALRLQRLLGFLLWLRPPATRPASAVRRLRRFCLASAPWEPSGSSERPLRVRIFWRISLKRLSFRLVRENTTSRALSWGCDGFSRPKPSCRGDKSFPVWAEAILSQKQSAGGRWGRPPGSAQGLKAAQTSKTSHWGVVASPEPRRSPALESNRPGSRPPLLFAAAFRKTLNSAPTISSASARVEMSKRYCCPFSRRGSNHKNDPPKTFHPSTGQETLKELYSKHLHLLPSPSREWGSGGREWGREMGPCFPSHTTHPLHCYEPS</sequence>
<dbReference type="Ensembl" id="ENSPTXT00000021706.1">
    <property type="protein sequence ID" value="ENSPTXP00000021066.1"/>
    <property type="gene ID" value="ENSPTXG00000014571.1"/>
</dbReference>
<protein>
    <submittedName>
        <fullName evidence="2">Uncharacterized protein</fullName>
    </submittedName>
</protein>
<reference evidence="2" key="1">
    <citation type="submission" date="2025-08" db="UniProtKB">
        <authorList>
            <consortium name="Ensembl"/>
        </authorList>
    </citation>
    <scope>IDENTIFICATION</scope>
</reference>
<dbReference type="PANTHER" id="PTHR42152:SF1">
    <property type="entry name" value="PROTEIN GDF5-AS1, MITOCHONDRIAL"/>
    <property type="match status" value="1"/>
</dbReference>
<organism evidence="2 3">
    <name type="scientific">Pseudonaja textilis</name>
    <name type="common">Eastern brown snake</name>
    <dbReference type="NCBI Taxonomy" id="8673"/>
    <lineage>
        <taxon>Eukaryota</taxon>
        <taxon>Metazoa</taxon>
        <taxon>Chordata</taxon>
        <taxon>Craniata</taxon>
        <taxon>Vertebrata</taxon>
        <taxon>Euteleostomi</taxon>
        <taxon>Lepidosauria</taxon>
        <taxon>Squamata</taxon>
        <taxon>Bifurcata</taxon>
        <taxon>Unidentata</taxon>
        <taxon>Episquamata</taxon>
        <taxon>Toxicofera</taxon>
        <taxon>Serpentes</taxon>
        <taxon>Colubroidea</taxon>
        <taxon>Elapidae</taxon>
        <taxon>Hydrophiinae</taxon>
        <taxon>Pseudonaja</taxon>
    </lineage>
</organism>
<accession>A0A670ZFZ5</accession>
<name>A0A670ZFZ5_PSETE</name>
<feature type="region of interest" description="Disordered" evidence="1">
    <location>
        <begin position="123"/>
        <end position="170"/>
    </location>
</feature>
<evidence type="ECO:0000313" key="2">
    <source>
        <dbReference type="Ensembl" id="ENSPTXP00000021066.1"/>
    </source>
</evidence>
<dbReference type="Proteomes" id="UP000472273">
    <property type="component" value="Unplaced"/>
</dbReference>
<dbReference type="GeneTree" id="ENSGT00950000185286"/>
<dbReference type="AlphaFoldDB" id="A0A670ZFZ5"/>
<evidence type="ECO:0000256" key="1">
    <source>
        <dbReference type="SAM" id="MobiDB-lite"/>
    </source>
</evidence>
<evidence type="ECO:0000313" key="3">
    <source>
        <dbReference type="Proteomes" id="UP000472273"/>
    </source>
</evidence>
<reference evidence="2" key="2">
    <citation type="submission" date="2025-09" db="UniProtKB">
        <authorList>
            <consortium name="Ensembl"/>
        </authorList>
    </citation>
    <scope>IDENTIFICATION</scope>
</reference>
<dbReference type="PANTHER" id="PTHR42152">
    <property type="entry name" value="PROTEIN GDF5OS, MITOCHONDRIAL"/>
    <property type="match status" value="1"/>
</dbReference>
<dbReference type="InterPro" id="IPR039711">
    <property type="entry name" value="GDF5OS"/>
</dbReference>
<proteinExistence type="predicted"/>
<keyword evidence="3" id="KW-1185">Reference proteome</keyword>
<dbReference type="OMA" id="WVREKAT"/>